<gene>
    <name evidence="3" type="ORF">CDQ84_05225</name>
</gene>
<feature type="compositionally biased region" description="Basic and acidic residues" evidence="1">
    <location>
        <begin position="28"/>
        <end position="43"/>
    </location>
</feature>
<dbReference type="AlphaFoldDB" id="A0A2K2FPD8"/>
<dbReference type="RefSeq" id="WP_103080675.1">
    <property type="nucleotide sequence ID" value="NZ_CP021850.1"/>
</dbReference>
<dbReference type="EMBL" id="NIOJ01000008">
    <property type="protein sequence ID" value="PNU00646.1"/>
    <property type="molecule type" value="Genomic_DNA"/>
</dbReference>
<proteinExistence type="predicted"/>
<protein>
    <recommendedName>
        <fullName evidence="2">Flagellar hook-length control protein-like C-terminal domain-containing protein</fullName>
    </recommendedName>
</protein>
<feature type="compositionally biased region" description="Basic and acidic residues" evidence="1">
    <location>
        <begin position="97"/>
        <end position="112"/>
    </location>
</feature>
<evidence type="ECO:0000259" key="2">
    <source>
        <dbReference type="Pfam" id="PF02120"/>
    </source>
</evidence>
<evidence type="ECO:0000313" key="3">
    <source>
        <dbReference type="EMBL" id="PNU00646.1"/>
    </source>
</evidence>
<feature type="domain" description="Flagellar hook-length control protein-like C-terminal" evidence="2">
    <location>
        <begin position="388"/>
        <end position="462"/>
    </location>
</feature>
<dbReference type="OrthoDB" id="1676929at2"/>
<name>A0A2K2FPD8_9CLOT</name>
<dbReference type="InterPro" id="IPR038610">
    <property type="entry name" value="FliK-like_C_sf"/>
</dbReference>
<dbReference type="InterPro" id="IPR021136">
    <property type="entry name" value="Flagellar_hook_control-like_C"/>
</dbReference>
<dbReference type="Pfam" id="PF02120">
    <property type="entry name" value="Flg_hook"/>
    <property type="match status" value="1"/>
</dbReference>
<sequence length="517" mass="56209">MINQFYAMIRTAEPSVPASSGNKASRTTADEGSRFKDIMDSKLNRSSRVKSSADQFKRNPVEKAEDGAVNSDMVGRQKVESYRAHQNAKAVRNTGNTEKKEPVYEKPESMDEKKDLVKKSSNAAAFVEGLAQILGMNPQDLVMLLESAGIELSDMADDQKVGEIASKLAEFMQLSESQADALTDILNSMKNLTVSSEEDAQVFFENNKGDVNRNWVNVDHERLTVVNRERVSDISEIMAEFKSKLAEMGTENSGVAADTDEELNLSSPLKENVNSEDKAITTEYMAPDSTDEGLEAFDGDSLQQGSLNTDTKSKDPLQNVLGKAVSEDNQQETDSIADAGNIAAGSFAIGTSEKAGFEAVNRMAAENAPVSAREILNQIVEKAEAVITGDKSEMVMDLKPDHLGKLSLKLVTENGIVMANFVADSQQVKEVLEANMQLLKSALEKQGFIVQGFNVSVGSDSQKGLEKRSFAGERTTVHSVRNRTYSGLTAGNGLVMTNIPENLNPYMRSDSSIDLTA</sequence>
<feature type="region of interest" description="Disordered" evidence="1">
    <location>
        <begin position="14"/>
        <end position="59"/>
    </location>
</feature>
<feature type="compositionally biased region" description="Polar residues" evidence="1">
    <location>
        <begin position="44"/>
        <end position="54"/>
    </location>
</feature>
<dbReference type="Gene3D" id="3.30.750.140">
    <property type="match status" value="1"/>
</dbReference>
<dbReference type="CDD" id="cd17470">
    <property type="entry name" value="T3SS_Flik_C"/>
    <property type="match status" value="1"/>
</dbReference>
<feature type="compositionally biased region" description="Polar residues" evidence="1">
    <location>
        <begin position="17"/>
        <end position="27"/>
    </location>
</feature>
<evidence type="ECO:0000256" key="1">
    <source>
        <dbReference type="SAM" id="MobiDB-lite"/>
    </source>
</evidence>
<dbReference type="KEGG" id="cthd:CDO33_07725"/>
<keyword evidence="4" id="KW-1185">Reference proteome</keyword>
<dbReference type="Proteomes" id="UP000236151">
    <property type="component" value="Unassembled WGS sequence"/>
</dbReference>
<accession>A0A2K2FPD8</accession>
<evidence type="ECO:0000313" key="4">
    <source>
        <dbReference type="Proteomes" id="UP000236151"/>
    </source>
</evidence>
<comment type="caution">
    <text evidence="3">The sequence shown here is derived from an EMBL/GenBank/DDBJ whole genome shotgun (WGS) entry which is preliminary data.</text>
</comment>
<reference evidence="4" key="1">
    <citation type="submission" date="2017-06" db="EMBL/GenBank/DDBJ databases">
        <title>Investigating the central metabolism of Clostridium thermosuccinogenes.</title>
        <authorList>
            <person name="Koendjbiharie J.G."/>
            <person name="Van Kranenburg R."/>
            <person name="Vriesendorp B."/>
        </authorList>
    </citation>
    <scope>NUCLEOTIDE SEQUENCE [LARGE SCALE GENOMIC DNA]</scope>
    <source>
        <strain evidence="4">DSM 5806</strain>
    </source>
</reference>
<feature type="region of interest" description="Disordered" evidence="1">
    <location>
        <begin position="82"/>
        <end position="112"/>
    </location>
</feature>
<organism evidence="3 4">
    <name type="scientific">Clostridium thermosuccinogenes</name>
    <dbReference type="NCBI Taxonomy" id="84032"/>
    <lineage>
        <taxon>Bacteria</taxon>
        <taxon>Bacillati</taxon>
        <taxon>Bacillota</taxon>
        <taxon>Clostridia</taxon>
        <taxon>Eubacteriales</taxon>
        <taxon>Clostridiaceae</taxon>
        <taxon>Clostridium</taxon>
    </lineage>
</organism>